<protein>
    <submittedName>
        <fullName evidence="2">Glycosyltransferase</fullName>
    </submittedName>
</protein>
<proteinExistence type="predicted"/>
<sequence length="540" mass="60912">MQELQIISYPVQLANFDLAGGLQGKPQKIFACPNPPVEAIEAGVAIAVPSGKFDVGLILDQLPAQFEPDVLFMSARNLEFRPLNLAKFRCPKVMKLGDTNHMGNGTLSEMIEYCQSIGSDYHWIYQGVQHLHFFQEAGLSNVFWLPGSIVLNPFVPEQKSHKRYDVCFRGSLSNTHRYRQKLVEFLQANHVNISIAQKSYHDSLVDYAESRIVFNCSGGGDFNRRVFEVLMAGGFLLTDRLRPHSGLPSLFQEGVHLECYGSPKELLEKVDYYLAHPARAEEIALAGQRKFHQDYHPDLIKEKFHRFIFEGELEAPFRVQNDKRFTILGSAKRKIEQNQLQERLKLYELVQSIHHLNDSLDLLYWKPGNYAAISDLADLPRLNLTCALTSQAIASFSNWLERLELTSQVHAIPVSSSSELGSVAMIVMEFSGQVQPFANDLKTLAPSLKKGGVVLVLGGHKHLDSLAQLFPGSRWEKVELLEINSHRSIVAGFAKAYRKRSRYFKSGSLADSLQIFVHEKLALSTKVKIKLKGAMTQFVR</sequence>
<dbReference type="AlphaFoldDB" id="A0AA96WQI1"/>
<dbReference type="RefSeq" id="WP_316426176.1">
    <property type="nucleotide sequence ID" value="NZ_CP130144.1"/>
</dbReference>
<reference evidence="2" key="2">
    <citation type="submission" date="2023-07" db="EMBL/GenBank/DDBJ databases">
        <authorList>
            <person name="Bai X.-H."/>
            <person name="Wang H.-H."/>
            <person name="Wang J."/>
            <person name="Ma M.-Y."/>
            <person name="Hu H.-H."/>
            <person name="Song Z.-L."/>
            <person name="Ma H.-G."/>
            <person name="Fan Y."/>
            <person name="Du C.-Y."/>
            <person name="Xu J.-C."/>
        </authorList>
    </citation>
    <scope>NUCLEOTIDE SEQUENCE</scope>
    <source>
        <strain evidence="2">CZ1</strain>
    </source>
</reference>
<gene>
    <name evidence="2" type="ORF">Q2T42_19350</name>
</gene>
<reference evidence="2" key="1">
    <citation type="journal article" date="2023" name="Plants (Basel)">
        <title>Genomic Analysis of Leptolyngbya boryana CZ1 Reveals Efficient Carbon Fixation Modules.</title>
        <authorList>
            <person name="Bai X."/>
            <person name="Wang H."/>
            <person name="Cheng W."/>
            <person name="Wang J."/>
            <person name="Ma M."/>
            <person name="Hu H."/>
            <person name="Song Z."/>
            <person name="Ma H."/>
            <person name="Fan Y."/>
            <person name="Du C."/>
            <person name="Xu J."/>
        </authorList>
    </citation>
    <scope>NUCLEOTIDE SEQUENCE</scope>
    <source>
        <strain evidence="2">CZ1</strain>
    </source>
</reference>
<dbReference type="InterPro" id="IPR055259">
    <property type="entry name" value="YkvP/CgeB_Glyco_trans-like"/>
</dbReference>
<evidence type="ECO:0000259" key="1">
    <source>
        <dbReference type="Pfam" id="PF13524"/>
    </source>
</evidence>
<name>A0AA96WQI1_LEPBY</name>
<organism evidence="2">
    <name type="scientific">Leptolyngbya boryana CZ1</name>
    <dbReference type="NCBI Taxonomy" id="3060204"/>
    <lineage>
        <taxon>Bacteria</taxon>
        <taxon>Bacillati</taxon>
        <taxon>Cyanobacteriota</taxon>
        <taxon>Cyanophyceae</taxon>
        <taxon>Leptolyngbyales</taxon>
        <taxon>Leptolyngbyaceae</taxon>
        <taxon>Leptolyngbya group</taxon>
        <taxon>Leptolyngbya</taxon>
    </lineage>
</organism>
<feature type="domain" description="Spore protein YkvP/CgeB glycosyl transferase-like" evidence="1">
    <location>
        <begin position="206"/>
        <end position="297"/>
    </location>
</feature>
<accession>A0AA96WQI1</accession>
<dbReference type="EMBL" id="CP130144">
    <property type="protein sequence ID" value="WNZ43992.1"/>
    <property type="molecule type" value="Genomic_DNA"/>
</dbReference>
<dbReference type="Pfam" id="PF13524">
    <property type="entry name" value="Glyco_trans_1_2"/>
    <property type="match status" value="1"/>
</dbReference>
<evidence type="ECO:0000313" key="2">
    <source>
        <dbReference type="EMBL" id="WNZ43992.1"/>
    </source>
</evidence>